<dbReference type="Proteomes" id="UP000620124">
    <property type="component" value="Unassembled WGS sequence"/>
</dbReference>
<proteinExistence type="predicted"/>
<protein>
    <submittedName>
        <fullName evidence="1">F-box domain-containing protein</fullName>
    </submittedName>
</protein>
<sequence>MLRALEADRAHIADIDAQIRVLEGSISVLRAQKALVQERLDSYTYPVLILPNEITSEIFIHFLPPYPDCPPLTGLFSPNLLTSICRTWREIAIDLPVLWRAICFDDVSVQLPYFELHIHIIDTWLRRSRSCPLSFEINNGDLEIYSPSTLAAIHNYRSRLEYLVLHLHHSHIPTIEGPMSLLRHLDLQFDESPPKDLLLYLKAPLLRTAILDDAAALHVILPWAQLTELTLSPVFPHECVSILRQTSTLVQCELHLACCGYARLPEVQLPRLESLILQEVDDEPIEGYFETFTVPALRSLHVPENFLERDPIGALSSFISKSGCKLEHLCVTGPISIIKDLKDYRCGFPFITKLSFDGWGVFSEDEDEDGMIMHDVDELYAHLFDSFTFN</sequence>
<reference evidence="1" key="1">
    <citation type="submission" date="2020-05" db="EMBL/GenBank/DDBJ databases">
        <title>Mycena genomes resolve the evolution of fungal bioluminescence.</title>
        <authorList>
            <person name="Tsai I.J."/>
        </authorList>
    </citation>
    <scope>NUCLEOTIDE SEQUENCE</scope>
    <source>
        <strain evidence="1">CCC161011</strain>
    </source>
</reference>
<keyword evidence="2" id="KW-1185">Reference proteome</keyword>
<accession>A0A8H6X7U7</accession>
<comment type="caution">
    <text evidence="1">The sequence shown here is derived from an EMBL/GenBank/DDBJ whole genome shotgun (WGS) entry which is preliminary data.</text>
</comment>
<gene>
    <name evidence="1" type="ORF">MVEN_02214300</name>
</gene>
<dbReference type="OrthoDB" id="3139566at2759"/>
<dbReference type="AlphaFoldDB" id="A0A8H6X7U7"/>
<name>A0A8H6X7U7_9AGAR</name>
<dbReference type="SUPFAM" id="SSF52047">
    <property type="entry name" value="RNI-like"/>
    <property type="match status" value="1"/>
</dbReference>
<organism evidence="1 2">
    <name type="scientific">Mycena venus</name>
    <dbReference type="NCBI Taxonomy" id="2733690"/>
    <lineage>
        <taxon>Eukaryota</taxon>
        <taxon>Fungi</taxon>
        <taxon>Dikarya</taxon>
        <taxon>Basidiomycota</taxon>
        <taxon>Agaricomycotina</taxon>
        <taxon>Agaricomycetes</taxon>
        <taxon>Agaricomycetidae</taxon>
        <taxon>Agaricales</taxon>
        <taxon>Marasmiineae</taxon>
        <taxon>Mycenaceae</taxon>
        <taxon>Mycena</taxon>
    </lineage>
</organism>
<evidence type="ECO:0000313" key="1">
    <source>
        <dbReference type="EMBL" id="KAF7335599.1"/>
    </source>
</evidence>
<evidence type="ECO:0000313" key="2">
    <source>
        <dbReference type="Proteomes" id="UP000620124"/>
    </source>
</evidence>
<dbReference type="EMBL" id="JACAZI010000024">
    <property type="protein sequence ID" value="KAF7335599.1"/>
    <property type="molecule type" value="Genomic_DNA"/>
</dbReference>